<evidence type="ECO:0000256" key="5">
    <source>
        <dbReference type="ARBA" id="ARBA00022801"/>
    </source>
</evidence>
<dbReference type="CDD" id="cd00984">
    <property type="entry name" value="DnaB_C"/>
    <property type="match status" value="1"/>
</dbReference>
<keyword evidence="15" id="KW-1185">Reference proteome</keyword>
<dbReference type="PANTHER" id="PTHR30153:SF2">
    <property type="entry name" value="REPLICATIVE DNA HELICASE"/>
    <property type="match status" value="1"/>
</dbReference>
<evidence type="ECO:0000256" key="4">
    <source>
        <dbReference type="ARBA" id="ARBA00022741"/>
    </source>
</evidence>
<evidence type="ECO:0000256" key="10">
    <source>
        <dbReference type="ARBA" id="ARBA00048954"/>
    </source>
</evidence>
<dbReference type="RefSeq" id="WP_262431180.1">
    <property type="nucleotide sequence ID" value="NZ_JACRTE010000001.1"/>
</dbReference>
<dbReference type="InterPro" id="IPR007692">
    <property type="entry name" value="DNA_helicase_DnaB"/>
</dbReference>
<dbReference type="SUPFAM" id="SSF52540">
    <property type="entry name" value="P-loop containing nucleoside triphosphate hydrolases"/>
    <property type="match status" value="1"/>
</dbReference>
<evidence type="ECO:0000256" key="11">
    <source>
        <dbReference type="NCBIfam" id="TIGR00665"/>
    </source>
</evidence>
<evidence type="ECO:0000256" key="8">
    <source>
        <dbReference type="ARBA" id="ARBA00023125"/>
    </source>
</evidence>
<dbReference type="PANTHER" id="PTHR30153">
    <property type="entry name" value="REPLICATIVE DNA HELICASE DNAB"/>
    <property type="match status" value="1"/>
</dbReference>
<evidence type="ECO:0000256" key="9">
    <source>
        <dbReference type="ARBA" id="ARBA00023235"/>
    </source>
</evidence>
<dbReference type="GO" id="GO:0043139">
    <property type="term" value="F:5'-3' DNA helicase activity"/>
    <property type="evidence" value="ECO:0007669"/>
    <property type="project" value="UniProtKB-EC"/>
</dbReference>
<keyword evidence="3 12" id="KW-0235">DNA replication</keyword>
<evidence type="ECO:0000313" key="15">
    <source>
        <dbReference type="Proteomes" id="UP000647416"/>
    </source>
</evidence>
<dbReference type="InterPro" id="IPR007694">
    <property type="entry name" value="DNA_helicase_DnaB-like_C"/>
</dbReference>
<comment type="caution">
    <text evidence="14">The sequence shown here is derived from an EMBL/GenBank/DDBJ whole genome shotgun (WGS) entry which is preliminary data.</text>
</comment>
<proteinExistence type="inferred from homology"/>
<evidence type="ECO:0000256" key="2">
    <source>
        <dbReference type="ARBA" id="ARBA00022515"/>
    </source>
</evidence>
<dbReference type="GO" id="GO:0005829">
    <property type="term" value="C:cytosol"/>
    <property type="evidence" value="ECO:0007669"/>
    <property type="project" value="TreeGrafter"/>
</dbReference>
<dbReference type="Proteomes" id="UP000647416">
    <property type="component" value="Unassembled WGS sequence"/>
</dbReference>
<keyword evidence="2 12" id="KW-0639">Primosome</keyword>
<dbReference type="EC" id="5.6.2.3" evidence="11 12"/>
<evidence type="ECO:0000256" key="6">
    <source>
        <dbReference type="ARBA" id="ARBA00022806"/>
    </source>
</evidence>
<evidence type="ECO:0000256" key="1">
    <source>
        <dbReference type="ARBA" id="ARBA00008428"/>
    </source>
</evidence>
<dbReference type="EMBL" id="JACRTE010000001">
    <property type="protein sequence ID" value="MBC8595499.1"/>
    <property type="molecule type" value="Genomic_DNA"/>
</dbReference>
<gene>
    <name evidence="14" type="primary">dnaB</name>
    <name evidence="14" type="ORF">H8706_01260</name>
</gene>
<keyword evidence="6 12" id="KW-0347">Helicase</keyword>
<dbReference type="Pfam" id="PF03796">
    <property type="entry name" value="DnaB_C"/>
    <property type="match status" value="1"/>
</dbReference>
<dbReference type="SUPFAM" id="SSF48024">
    <property type="entry name" value="N-terminal domain of DnaB helicase"/>
    <property type="match status" value="1"/>
</dbReference>
<dbReference type="InterPro" id="IPR027417">
    <property type="entry name" value="P-loop_NTPase"/>
</dbReference>
<keyword evidence="8 12" id="KW-0238">DNA-binding</keyword>
<feature type="domain" description="SF4 helicase" evidence="13">
    <location>
        <begin position="176"/>
        <end position="439"/>
    </location>
</feature>
<protein>
    <recommendedName>
        <fullName evidence="11 12">Replicative DNA helicase</fullName>
        <ecNumber evidence="11 12">5.6.2.3</ecNumber>
    </recommendedName>
</protein>
<dbReference type="GO" id="GO:0003677">
    <property type="term" value="F:DNA binding"/>
    <property type="evidence" value="ECO:0007669"/>
    <property type="project" value="UniProtKB-UniRule"/>
</dbReference>
<dbReference type="GO" id="GO:1990077">
    <property type="term" value="C:primosome complex"/>
    <property type="evidence" value="ECO:0007669"/>
    <property type="project" value="UniProtKB-UniRule"/>
</dbReference>
<dbReference type="FunFam" id="1.10.860.10:FF:000001">
    <property type="entry name" value="Replicative DNA helicase"/>
    <property type="match status" value="1"/>
</dbReference>
<dbReference type="GO" id="GO:0016787">
    <property type="term" value="F:hydrolase activity"/>
    <property type="evidence" value="ECO:0007669"/>
    <property type="project" value="UniProtKB-KW"/>
</dbReference>
<organism evidence="14 15">
    <name type="scientific">Qingrenia yutianensis</name>
    <dbReference type="NCBI Taxonomy" id="2763676"/>
    <lineage>
        <taxon>Bacteria</taxon>
        <taxon>Bacillati</taxon>
        <taxon>Bacillota</taxon>
        <taxon>Clostridia</taxon>
        <taxon>Eubacteriales</taxon>
        <taxon>Oscillospiraceae</taxon>
        <taxon>Qingrenia</taxon>
    </lineage>
</organism>
<keyword evidence="4 12" id="KW-0547">Nucleotide-binding</keyword>
<dbReference type="FunFam" id="3.40.50.300:FF:000076">
    <property type="entry name" value="Replicative DNA helicase"/>
    <property type="match status" value="1"/>
</dbReference>
<dbReference type="InterPro" id="IPR016136">
    <property type="entry name" value="DNA_helicase_N/primase_C"/>
</dbReference>
<reference evidence="14" key="1">
    <citation type="submission" date="2020-08" db="EMBL/GenBank/DDBJ databases">
        <title>Genome public.</title>
        <authorList>
            <person name="Liu C."/>
            <person name="Sun Q."/>
        </authorList>
    </citation>
    <scope>NUCLEOTIDE SEQUENCE</scope>
    <source>
        <strain evidence="14">NSJ-50</strain>
    </source>
</reference>
<keyword evidence="5 12" id="KW-0378">Hydrolase</keyword>
<evidence type="ECO:0000256" key="3">
    <source>
        <dbReference type="ARBA" id="ARBA00022705"/>
    </source>
</evidence>
<dbReference type="PROSITE" id="PS51199">
    <property type="entry name" value="SF4_HELICASE"/>
    <property type="match status" value="1"/>
</dbReference>
<evidence type="ECO:0000256" key="7">
    <source>
        <dbReference type="ARBA" id="ARBA00022840"/>
    </source>
</evidence>
<dbReference type="Gene3D" id="1.10.860.10">
    <property type="entry name" value="DNAb Helicase, Chain A"/>
    <property type="match status" value="1"/>
</dbReference>
<dbReference type="NCBIfam" id="NF004384">
    <property type="entry name" value="PRK05748.1"/>
    <property type="match status" value="1"/>
</dbReference>
<keyword evidence="7 12" id="KW-0067">ATP-binding</keyword>
<comment type="function">
    <text evidence="12">The main replicative DNA helicase, it participates in initiation and elongation during chromosome replication. Travels ahead of the DNA replisome, separating dsDNA into templates for DNA synthesis. A processive ATP-dependent 5'-3' DNA helicase it has DNA-dependent ATPase activity.</text>
</comment>
<dbReference type="Pfam" id="PF00772">
    <property type="entry name" value="DnaB"/>
    <property type="match status" value="1"/>
</dbReference>
<dbReference type="InterPro" id="IPR036185">
    <property type="entry name" value="DNA_heli_DnaB-like_N_sf"/>
</dbReference>
<evidence type="ECO:0000256" key="12">
    <source>
        <dbReference type="RuleBase" id="RU362085"/>
    </source>
</evidence>
<dbReference type="GO" id="GO:0006269">
    <property type="term" value="P:DNA replication, synthesis of primer"/>
    <property type="evidence" value="ECO:0007669"/>
    <property type="project" value="UniProtKB-UniRule"/>
</dbReference>
<dbReference type="GO" id="GO:0042802">
    <property type="term" value="F:identical protein binding"/>
    <property type="evidence" value="ECO:0007669"/>
    <property type="project" value="UniProtKB-ARBA"/>
</dbReference>
<dbReference type="GO" id="GO:0005524">
    <property type="term" value="F:ATP binding"/>
    <property type="evidence" value="ECO:0007669"/>
    <property type="project" value="UniProtKB-UniRule"/>
</dbReference>
<keyword evidence="9" id="KW-0413">Isomerase</keyword>
<evidence type="ECO:0000259" key="13">
    <source>
        <dbReference type="PROSITE" id="PS51199"/>
    </source>
</evidence>
<dbReference type="InterPro" id="IPR007693">
    <property type="entry name" value="DNA_helicase_DnaB-like_N"/>
</dbReference>
<dbReference type="AlphaFoldDB" id="A0A926IRL0"/>
<comment type="catalytic activity">
    <reaction evidence="10 12">
        <text>ATP + H2O = ADP + phosphate + H(+)</text>
        <dbReference type="Rhea" id="RHEA:13065"/>
        <dbReference type="ChEBI" id="CHEBI:15377"/>
        <dbReference type="ChEBI" id="CHEBI:15378"/>
        <dbReference type="ChEBI" id="CHEBI:30616"/>
        <dbReference type="ChEBI" id="CHEBI:43474"/>
        <dbReference type="ChEBI" id="CHEBI:456216"/>
        <dbReference type="EC" id="5.6.2.3"/>
    </reaction>
</comment>
<comment type="similarity">
    <text evidence="1 12">Belongs to the helicase family. DnaB subfamily.</text>
</comment>
<sequence length="444" mass="49603">MAEEVIRTMPHSIEAEQIILGSIIFDNECMPDISAKIKIEDFYIEQHKNIFEAMINISNRAEPIDLVTLQSALGEKFDSAGGAQYLTQLRYMVSTTANLKYHIQIVKDKAILRRLIRAAGEIAEKSYNSDNDVSQVINIAENKILEISQGKEMSDIYHIRDILASNLSKIEDLMKNKGNVTGVPTGFDELDKRTAGLQPTDLILIAARPSMGKTSFAVNIATNAAVRYKKSVAIFSLEMGKEQLANRILSSEALISSGKMRVGDLDANDAQRLVNTMEYISSANIYIDDTPGITIAEIRAKCRRLSLKGQLDMIVIDYLQLMSGSGRDSRQQEVSENSRLLKILAKELKVPVIALSQLNREADKRGDHKPQLSDLRDSGAIEQDADIVMFLYREAKYDQSADQNVAEVIIAKHRNGSTDSFNVGWRGEYTQFSNLDTIHTEPQR</sequence>
<evidence type="ECO:0000313" key="14">
    <source>
        <dbReference type="EMBL" id="MBC8595499.1"/>
    </source>
</evidence>
<dbReference type="NCBIfam" id="TIGR00665">
    <property type="entry name" value="DnaB"/>
    <property type="match status" value="1"/>
</dbReference>
<name>A0A926IRL0_9FIRM</name>
<dbReference type="Gene3D" id="3.40.50.300">
    <property type="entry name" value="P-loop containing nucleotide triphosphate hydrolases"/>
    <property type="match status" value="1"/>
</dbReference>
<accession>A0A926IRL0</accession>